<keyword evidence="3" id="KW-1185">Reference proteome</keyword>
<feature type="domain" description="Bacterial bifunctional deaminase-reductase C-terminal" evidence="1">
    <location>
        <begin position="70"/>
        <end position="168"/>
    </location>
</feature>
<dbReference type="EMBL" id="CP113432">
    <property type="protein sequence ID" value="WAI51463.1"/>
    <property type="molecule type" value="Genomic_DNA"/>
</dbReference>
<dbReference type="Pfam" id="PF01872">
    <property type="entry name" value="RibD_C"/>
    <property type="match status" value="1"/>
</dbReference>
<accession>A0ABY7A2Y2</accession>
<dbReference type="PANTHER" id="PTHR38011:SF11">
    <property type="entry name" value="2,5-DIAMINO-6-RIBOSYLAMINO-4(3H)-PYRIMIDINONE 5'-PHOSPHATE REDUCTASE"/>
    <property type="match status" value="1"/>
</dbReference>
<name>A0ABY7A2Y2_9PSED</name>
<protein>
    <submittedName>
        <fullName evidence="2">Dihydrofolate reductase family protein</fullName>
    </submittedName>
</protein>
<evidence type="ECO:0000313" key="2">
    <source>
        <dbReference type="EMBL" id="WAI51463.1"/>
    </source>
</evidence>
<dbReference type="PANTHER" id="PTHR38011">
    <property type="entry name" value="DIHYDROFOLATE REDUCTASE FAMILY PROTEIN (AFU_ORTHOLOGUE AFUA_8G06820)"/>
    <property type="match status" value="1"/>
</dbReference>
<dbReference type="InterPro" id="IPR002734">
    <property type="entry name" value="RibDG_C"/>
</dbReference>
<evidence type="ECO:0000313" key="3">
    <source>
        <dbReference type="Proteomes" id="UP001163624"/>
    </source>
</evidence>
<gene>
    <name evidence="2" type="ORF">OU419_09500</name>
</gene>
<organism evidence="2 3">
    <name type="scientific">Pseudomonas triclosanedens</name>
    <dbReference type="NCBI Taxonomy" id="2961893"/>
    <lineage>
        <taxon>Bacteria</taxon>
        <taxon>Pseudomonadati</taxon>
        <taxon>Pseudomonadota</taxon>
        <taxon>Gammaproteobacteria</taxon>
        <taxon>Pseudomonadales</taxon>
        <taxon>Pseudomonadaceae</taxon>
        <taxon>Pseudomonas</taxon>
    </lineage>
</organism>
<dbReference type="SUPFAM" id="SSF53597">
    <property type="entry name" value="Dihydrofolate reductase-like"/>
    <property type="match status" value="1"/>
</dbReference>
<dbReference type="InterPro" id="IPR024072">
    <property type="entry name" value="DHFR-like_dom_sf"/>
</dbReference>
<dbReference type="InterPro" id="IPR050765">
    <property type="entry name" value="Riboflavin_Biosynth_HTPR"/>
</dbReference>
<reference evidence="2" key="1">
    <citation type="submission" date="2022-11" db="EMBL/GenBank/DDBJ databases">
        <title>Pseudomonas triclosanedens sp. nov., a triclosan degrader isolated from activated sludge.</title>
        <authorList>
            <person name="Yin Y."/>
            <person name="Lu Z."/>
        </authorList>
    </citation>
    <scope>NUCLEOTIDE SEQUENCE</scope>
    <source>
        <strain evidence="2">ZM23</strain>
    </source>
</reference>
<proteinExistence type="predicted"/>
<dbReference type="RefSeq" id="WP_254471923.1">
    <property type="nucleotide sequence ID" value="NZ_CP113432.1"/>
</dbReference>
<dbReference type="Proteomes" id="UP001163624">
    <property type="component" value="Chromosome"/>
</dbReference>
<evidence type="ECO:0000259" key="1">
    <source>
        <dbReference type="Pfam" id="PF01872"/>
    </source>
</evidence>
<dbReference type="Gene3D" id="3.40.430.10">
    <property type="entry name" value="Dihydrofolate Reductase, subunit A"/>
    <property type="match status" value="1"/>
</dbReference>
<sequence>MPPVLIYYVAASLDGYIARPDGSVDWLQGYDGSGDDHGYDAFYASIDGLLMGRATYLQCLGFGAWPYPGKPTVVMTRSNHLPQAAPQVELLHCPPSEALETLLAKGCKRIWLVGGGSLAGNILAAGLLGEVIVSIIPHLLGAGIPLFSVGLEQRLQLLEQRSFPSGIVQMRYQVLKETPSP</sequence>